<feature type="compositionally biased region" description="Polar residues" evidence="10">
    <location>
        <begin position="1"/>
        <end position="11"/>
    </location>
</feature>
<organism evidence="12 13">
    <name type="scientific">Canna indica</name>
    <name type="common">Indian-shot</name>
    <dbReference type="NCBI Taxonomy" id="4628"/>
    <lineage>
        <taxon>Eukaryota</taxon>
        <taxon>Viridiplantae</taxon>
        <taxon>Streptophyta</taxon>
        <taxon>Embryophyta</taxon>
        <taxon>Tracheophyta</taxon>
        <taxon>Spermatophyta</taxon>
        <taxon>Magnoliopsida</taxon>
        <taxon>Liliopsida</taxon>
        <taxon>Zingiberales</taxon>
        <taxon>Cannaceae</taxon>
        <taxon>Canna</taxon>
    </lineage>
</organism>
<feature type="region of interest" description="Disordered" evidence="10">
    <location>
        <begin position="258"/>
        <end position="281"/>
    </location>
</feature>
<dbReference type="PANTHER" id="PTHR31221">
    <property type="entry name" value="WRKY TRANSCRIPTION FACTOR PROTEIN 1-RELATED"/>
    <property type="match status" value="1"/>
</dbReference>
<evidence type="ECO:0000256" key="7">
    <source>
        <dbReference type="ARBA" id="ARBA00023163"/>
    </source>
</evidence>
<evidence type="ECO:0000313" key="13">
    <source>
        <dbReference type="Proteomes" id="UP001327560"/>
    </source>
</evidence>
<keyword evidence="7" id="KW-0804">Transcription</keyword>
<gene>
    <name evidence="12" type="ORF">Cni_G27438</name>
</gene>
<dbReference type="GO" id="GO:0003700">
    <property type="term" value="F:DNA-binding transcription factor activity"/>
    <property type="evidence" value="ECO:0007669"/>
    <property type="project" value="InterPro"/>
</dbReference>
<protein>
    <submittedName>
        <fullName evidence="12">WRKY transcription factor WRKY24</fullName>
    </submittedName>
</protein>
<keyword evidence="3" id="KW-0677">Repeat</keyword>
<evidence type="ECO:0000256" key="5">
    <source>
        <dbReference type="ARBA" id="ARBA00023015"/>
    </source>
</evidence>
<feature type="domain" description="WRKY" evidence="11">
    <location>
        <begin position="346"/>
        <end position="411"/>
    </location>
</feature>
<dbReference type="Pfam" id="PF03106">
    <property type="entry name" value="WRKY"/>
    <property type="match status" value="2"/>
</dbReference>
<evidence type="ECO:0000259" key="11">
    <source>
        <dbReference type="PROSITE" id="PS50811"/>
    </source>
</evidence>
<dbReference type="GO" id="GO:0046872">
    <property type="term" value="F:metal ion binding"/>
    <property type="evidence" value="ECO:0007669"/>
    <property type="project" value="UniProtKB-KW"/>
</dbReference>
<keyword evidence="4" id="KW-0862">Zinc</keyword>
<dbReference type="PANTHER" id="PTHR31221:SF1">
    <property type="entry name" value="WRKY TRANSCRIPTION FACTOR 33-RELATED"/>
    <property type="match status" value="1"/>
</dbReference>
<dbReference type="PROSITE" id="PS50811">
    <property type="entry name" value="WRKY"/>
    <property type="match status" value="2"/>
</dbReference>
<comment type="subcellular location">
    <subcellularLocation>
        <location evidence="1">Nucleus</location>
    </subcellularLocation>
</comment>
<dbReference type="InterPro" id="IPR044810">
    <property type="entry name" value="WRKY_plant"/>
</dbReference>
<evidence type="ECO:0000256" key="1">
    <source>
        <dbReference type="ARBA" id="ARBA00004123"/>
    </source>
</evidence>
<feature type="domain" description="WRKY" evidence="11">
    <location>
        <begin position="208"/>
        <end position="266"/>
    </location>
</feature>
<dbReference type="FunFam" id="2.20.25.80:FF:000003">
    <property type="entry name" value="WRKY transcription factor 57"/>
    <property type="match status" value="1"/>
</dbReference>
<feature type="region of interest" description="Disordered" evidence="10">
    <location>
        <begin position="406"/>
        <end position="433"/>
    </location>
</feature>
<evidence type="ECO:0000313" key="12">
    <source>
        <dbReference type="EMBL" id="WOL18641.1"/>
    </source>
</evidence>
<evidence type="ECO:0000256" key="8">
    <source>
        <dbReference type="ARBA" id="ARBA00023242"/>
    </source>
</evidence>
<evidence type="ECO:0000256" key="9">
    <source>
        <dbReference type="ARBA" id="ARBA00061157"/>
    </source>
</evidence>
<keyword evidence="2" id="KW-0479">Metal-binding</keyword>
<dbReference type="InterPro" id="IPR003657">
    <property type="entry name" value="WRKY_dom"/>
</dbReference>
<dbReference type="GO" id="GO:0005634">
    <property type="term" value="C:nucleus"/>
    <property type="evidence" value="ECO:0007669"/>
    <property type="project" value="UniProtKB-SubCell"/>
</dbReference>
<evidence type="ECO:0000256" key="3">
    <source>
        <dbReference type="ARBA" id="ARBA00022737"/>
    </source>
</evidence>
<evidence type="ECO:0000256" key="2">
    <source>
        <dbReference type="ARBA" id="ARBA00022723"/>
    </source>
</evidence>
<feature type="compositionally biased region" description="Basic and acidic residues" evidence="10">
    <location>
        <begin position="258"/>
        <end position="271"/>
    </location>
</feature>
<dbReference type="FunFam" id="2.20.25.80:FF:000006">
    <property type="entry name" value="WRKY transcription factor"/>
    <property type="match status" value="1"/>
</dbReference>
<keyword evidence="8" id="KW-0539">Nucleus</keyword>
<keyword evidence="6" id="KW-0238">DNA-binding</keyword>
<keyword evidence="5" id="KW-0805">Transcription regulation</keyword>
<evidence type="ECO:0000256" key="6">
    <source>
        <dbReference type="ARBA" id="ARBA00023125"/>
    </source>
</evidence>
<comment type="similarity">
    <text evidence="9">Belongs to the WRKY group I family.</text>
</comment>
<evidence type="ECO:0000256" key="10">
    <source>
        <dbReference type="SAM" id="MobiDB-lite"/>
    </source>
</evidence>
<dbReference type="InterPro" id="IPR036576">
    <property type="entry name" value="WRKY_dom_sf"/>
</dbReference>
<proteinExistence type="inferred from homology"/>
<keyword evidence="13" id="KW-1185">Reference proteome</keyword>
<dbReference type="Proteomes" id="UP001327560">
    <property type="component" value="Chromosome 9"/>
</dbReference>
<dbReference type="AlphaFoldDB" id="A0AAQ3L5L8"/>
<sequence>MASPSGSFNTSAAAAADSQRTAVSISGTASSFTEFLSETRRVDPDAYLMERMEFSTGNGVLKFNSMAMTSSVPIPSPQPPMSSPSFYFANPIGLSPTELLNSPITFSPGLFAPTNSGTFASQALDRRETSTYPQGCFIKDDDKSYAFQAKAITAATQTTLHPTSTDRFLPSSSTNHHYDNRVKQQSIQASDFSNHSTQPVLRQQRRSDDGYCWRKYGQKQVKGSDNQRSYYKCTYPRCPMRKKVETALDGQVTEIVYKGDHNHPKPVDPPRKNSSSNSLPKQVEEGHHFLLEIPINDHFGMSKISDEELEEEDGTDANKRKLGGEIAAACGSQTVREPKVVVQTISNDDVLPDGYRWRKYGQKAVKGNPNPRSYYKCTRAGCPVRKHIERASYDLRAVITTYEGKHNHEVPPARGSRANCESRPSADHISNYDSNAIMRPSTSALMPSYSSLMVANKSLFDERTNDSLMLRMMQKEETDGLSGFGNFHNSHI</sequence>
<accession>A0AAQ3L5L8</accession>
<dbReference type="SUPFAM" id="SSF118290">
    <property type="entry name" value="WRKY DNA-binding domain"/>
    <property type="match status" value="2"/>
</dbReference>
<evidence type="ECO:0000256" key="4">
    <source>
        <dbReference type="ARBA" id="ARBA00022833"/>
    </source>
</evidence>
<reference evidence="12 13" key="1">
    <citation type="submission" date="2023-10" db="EMBL/GenBank/DDBJ databases">
        <title>Chromosome-scale genome assembly provides insights into flower coloration mechanisms of Canna indica.</title>
        <authorList>
            <person name="Li C."/>
        </authorList>
    </citation>
    <scope>NUCLEOTIDE SEQUENCE [LARGE SCALE GENOMIC DNA]</scope>
    <source>
        <tissue evidence="12">Flower</tissue>
    </source>
</reference>
<feature type="region of interest" description="Disordered" evidence="10">
    <location>
        <begin position="1"/>
        <end position="25"/>
    </location>
</feature>
<dbReference type="SMART" id="SM00774">
    <property type="entry name" value="WRKY"/>
    <property type="match status" value="2"/>
</dbReference>
<dbReference type="EMBL" id="CP136898">
    <property type="protein sequence ID" value="WOL18641.1"/>
    <property type="molecule type" value="Genomic_DNA"/>
</dbReference>
<dbReference type="Gene3D" id="2.20.25.80">
    <property type="entry name" value="WRKY domain"/>
    <property type="match status" value="2"/>
</dbReference>
<name>A0AAQ3L5L8_9LILI</name>
<dbReference type="GO" id="GO:0043565">
    <property type="term" value="F:sequence-specific DNA binding"/>
    <property type="evidence" value="ECO:0007669"/>
    <property type="project" value="InterPro"/>
</dbReference>